<comment type="caution">
    <text evidence="9">The sequence shown here is derived from an EMBL/GenBank/DDBJ whole genome shotgun (WGS) entry which is preliminary data.</text>
</comment>
<dbReference type="PRINTS" id="PR00420">
    <property type="entry name" value="RNGMNOXGNASE"/>
</dbReference>
<evidence type="ECO:0000256" key="5">
    <source>
        <dbReference type="ARBA" id="ARBA00022827"/>
    </source>
</evidence>
<evidence type="ECO:0000256" key="3">
    <source>
        <dbReference type="ARBA" id="ARBA00005349"/>
    </source>
</evidence>
<proteinExistence type="inferred from homology"/>
<evidence type="ECO:0000313" key="9">
    <source>
        <dbReference type="EMBL" id="MDR4126250.1"/>
    </source>
</evidence>
<evidence type="ECO:0000256" key="2">
    <source>
        <dbReference type="ARBA" id="ARBA00004749"/>
    </source>
</evidence>
<comment type="pathway">
    <text evidence="2">Cofactor biosynthesis; ubiquinone biosynthesis.</text>
</comment>
<sequence length="393" mass="42828">MRRMKTPDFDVAILGAGPVGGALALALARKAPDPARIALISPPRPAAPPPGTGMGASAGVDPRCLALNHGSRAYLETLQAWPERSAEILHVHVSQARRLGRVVIDRDDLGVPRLGDVVRYDDVVDTLEAALQHSGVTRIEGRALPHLVGQHVECRHETGAVTTRLAVQSDGMRPRGIERHYGQHAVLANVRAERPRDGWAYERFTRSGPLAALPHPQAPDLYSIVWCCSPQQAEALRGMPASEFDSRLYDHFGGRLGRFQSVGRRAVFPLALHAGATLINKRCLAVGNAAQTLHPVAGQGLNLGLRDVAQLVQSLSPWLLRPDTDPQPWCAEFVQRRQGDRWLTMAITDFLPRVFSTGNRLLEHAGGAALLAMDLVPPLRNQLARQLLHGLRI</sequence>
<evidence type="ECO:0000256" key="7">
    <source>
        <dbReference type="ARBA" id="ARBA00023033"/>
    </source>
</evidence>
<evidence type="ECO:0000259" key="8">
    <source>
        <dbReference type="Pfam" id="PF01494"/>
    </source>
</evidence>
<dbReference type="GO" id="GO:0004497">
    <property type="term" value="F:monooxygenase activity"/>
    <property type="evidence" value="ECO:0007669"/>
    <property type="project" value="UniProtKB-KW"/>
</dbReference>
<accession>A0ABU1D763</accession>
<dbReference type="Pfam" id="PF01494">
    <property type="entry name" value="FAD_binding_3"/>
    <property type="match status" value="1"/>
</dbReference>
<dbReference type="SUPFAM" id="SSF51905">
    <property type="entry name" value="FAD/NAD(P)-binding domain"/>
    <property type="match status" value="1"/>
</dbReference>
<keyword evidence="6" id="KW-0560">Oxidoreductase</keyword>
<evidence type="ECO:0000256" key="6">
    <source>
        <dbReference type="ARBA" id="ARBA00023002"/>
    </source>
</evidence>
<keyword evidence="10" id="KW-1185">Reference proteome</keyword>
<dbReference type="PROSITE" id="PS01304">
    <property type="entry name" value="UBIH"/>
    <property type="match status" value="1"/>
</dbReference>
<dbReference type="Proteomes" id="UP001232156">
    <property type="component" value="Unassembled WGS sequence"/>
</dbReference>
<evidence type="ECO:0000256" key="1">
    <source>
        <dbReference type="ARBA" id="ARBA00001974"/>
    </source>
</evidence>
<dbReference type="Gene3D" id="3.50.50.60">
    <property type="entry name" value="FAD/NAD(P)-binding domain"/>
    <property type="match status" value="2"/>
</dbReference>
<dbReference type="InterPro" id="IPR018168">
    <property type="entry name" value="Ubi_Hdrlase_CS"/>
</dbReference>
<dbReference type="InterPro" id="IPR002938">
    <property type="entry name" value="FAD-bd"/>
</dbReference>
<dbReference type="InterPro" id="IPR051205">
    <property type="entry name" value="UbiH/COQ6_monooxygenase"/>
</dbReference>
<reference evidence="9 10" key="1">
    <citation type="submission" date="2023-08" db="EMBL/GenBank/DDBJ databases">
        <title>Alcaligenaceae gen. nov., a novel taxon isolated from the sludge of Yixing Pesticide Factory.</title>
        <authorList>
            <person name="Ruan L."/>
        </authorList>
    </citation>
    <scope>NUCLEOTIDE SEQUENCE [LARGE SCALE GENOMIC DNA]</scope>
    <source>
        <strain evidence="9 10">LG-2</strain>
    </source>
</reference>
<organism evidence="9 10">
    <name type="scientific">Yanghanlia caeni</name>
    <dbReference type="NCBI Taxonomy" id="3064283"/>
    <lineage>
        <taxon>Bacteria</taxon>
        <taxon>Pseudomonadati</taxon>
        <taxon>Pseudomonadota</taxon>
        <taxon>Betaproteobacteria</taxon>
        <taxon>Burkholderiales</taxon>
        <taxon>Alcaligenaceae</taxon>
        <taxon>Yanghanlia</taxon>
    </lineage>
</organism>
<dbReference type="NCBIfam" id="TIGR01988">
    <property type="entry name" value="Ubi-OHases"/>
    <property type="match status" value="1"/>
</dbReference>
<protein>
    <submittedName>
        <fullName evidence="9">FAD-dependent monooxygenase</fullName>
    </submittedName>
</protein>
<evidence type="ECO:0000313" key="10">
    <source>
        <dbReference type="Proteomes" id="UP001232156"/>
    </source>
</evidence>
<comment type="cofactor">
    <cofactor evidence="1">
        <name>FAD</name>
        <dbReference type="ChEBI" id="CHEBI:57692"/>
    </cofactor>
</comment>
<evidence type="ECO:0000256" key="4">
    <source>
        <dbReference type="ARBA" id="ARBA00022630"/>
    </source>
</evidence>
<gene>
    <name evidence="9" type="ORF">Q8947_09680</name>
</gene>
<name>A0ABU1D763_9BURK</name>
<keyword evidence="4" id="KW-0285">Flavoprotein</keyword>
<dbReference type="RefSeq" id="WP_347287145.1">
    <property type="nucleotide sequence ID" value="NZ_JAUZQE010000020.1"/>
</dbReference>
<keyword evidence="7 9" id="KW-0503">Monooxygenase</keyword>
<dbReference type="InterPro" id="IPR010971">
    <property type="entry name" value="UbiH/COQ6"/>
</dbReference>
<comment type="similarity">
    <text evidence="3">Belongs to the UbiH/COQ6 family.</text>
</comment>
<keyword evidence="5" id="KW-0274">FAD</keyword>
<dbReference type="EMBL" id="JAUZQE010000020">
    <property type="protein sequence ID" value="MDR4126250.1"/>
    <property type="molecule type" value="Genomic_DNA"/>
</dbReference>
<dbReference type="PANTHER" id="PTHR43876:SF7">
    <property type="entry name" value="UBIQUINONE BIOSYNTHESIS MONOOXYGENASE COQ6, MITOCHONDRIAL"/>
    <property type="match status" value="1"/>
</dbReference>
<dbReference type="PANTHER" id="PTHR43876">
    <property type="entry name" value="UBIQUINONE BIOSYNTHESIS MONOOXYGENASE COQ6, MITOCHONDRIAL"/>
    <property type="match status" value="1"/>
</dbReference>
<feature type="domain" description="FAD-binding" evidence="8">
    <location>
        <begin position="225"/>
        <end position="316"/>
    </location>
</feature>
<dbReference type="InterPro" id="IPR036188">
    <property type="entry name" value="FAD/NAD-bd_sf"/>
</dbReference>